<gene>
    <name evidence="4" type="ORF">K458DRAFT_372105</name>
</gene>
<evidence type="ECO:0000259" key="3">
    <source>
        <dbReference type="PROSITE" id="PS50948"/>
    </source>
</evidence>
<proteinExistence type="predicted"/>
<evidence type="ECO:0000313" key="5">
    <source>
        <dbReference type="Proteomes" id="UP000799291"/>
    </source>
</evidence>
<evidence type="ECO:0000256" key="1">
    <source>
        <dbReference type="SAM" id="MobiDB-lite"/>
    </source>
</evidence>
<accession>A0A6G1ISM1</accession>
<dbReference type="OrthoDB" id="3556996at2759"/>
<sequence>MKTTILVAAAFAASASARAIEARQVRPTKPAGPPDVEKCGLDAFVGHTSEALLFCSSLLKSGTATQTATVTTGQTTTVKTTTYTTLYPPTSTPIPPTSTPKPPTSTPKPPTSTPKPPTSTPKPPTSTPKPPTSTPPTSTPTPTKPSPTPTPTPTAGCGIVGYTKDTAAYYFDSSGTKNTFAACSAACKADAQCKSFGYGEANCMLFTVDATSNTNYNPMSPYTFYDKSCPAELPVRKNKRQVTISLGIGGPAQISSACSCLITSGPADVTRTTSVTVTSKATATQTVTRTVSLLPDDLP</sequence>
<dbReference type="PRINTS" id="PR01217">
    <property type="entry name" value="PRICHEXTENSN"/>
</dbReference>
<feature type="region of interest" description="Disordered" evidence="1">
    <location>
        <begin position="81"/>
        <end position="157"/>
    </location>
</feature>
<keyword evidence="5" id="KW-1185">Reference proteome</keyword>
<feature type="chain" id="PRO_5026180317" description="Apple domain-containing protein" evidence="2">
    <location>
        <begin position="18"/>
        <end position="299"/>
    </location>
</feature>
<feature type="domain" description="Apple" evidence="3">
    <location>
        <begin position="157"/>
        <end position="229"/>
    </location>
</feature>
<name>A0A6G1ISM1_9PLEO</name>
<dbReference type="InterPro" id="IPR003609">
    <property type="entry name" value="Pan_app"/>
</dbReference>
<dbReference type="PROSITE" id="PS50948">
    <property type="entry name" value="PAN"/>
    <property type="match status" value="1"/>
</dbReference>
<evidence type="ECO:0000313" key="4">
    <source>
        <dbReference type="EMBL" id="KAF2681246.1"/>
    </source>
</evidence>
<dbReference type="Pfam" id="PF00024">
    <property type="entry name" value="PAN_1"/>
    <property type="match status" value="1"/>
</dbReference>
<dbReference type="EMBL" id="MU005592">
    <property type="protein sequence ID" value="KAF2681246.1"/>
    <property type="molecule type" value="Genomic_DNA"/>
</dbReference>
<evidence type="ECO:0000256" key="2">
    <source>
        <dbReference type="SAM" id="SignalP"/>
    </source>
</evidence>
<keyword evidence="2" id="KW-0732">Signal</keyword>
<protein>
    <recommendedName>
        <fullName evidence="3">Apple domain-containing protein</fullName>
    </recommendedName>
</protein>
<feature type="signal peptide" evidence="2">
    <location>
        <begin position="1"/>
        <end position="17"/>
    </location>
</feature>
<feature type="compositionally biased region" description="Pro residues" evidence="1">
    <location>
        <begin position="90"/>
        <end position="152"/>
    </location>
</feature>
<dbReference type="AlphaFoldDB" id="A0A6G1ISM1"/>
<reference evidence="4" key="1">
    <citation type="journal article" date="2020" name="Stud. Mycol.">
        <title>101 Dothideomycetes genomes: a test case for predicting lifestyles and emergence of pathogens.</title>
        <authorList>
            <person name="Haridas S."/>
            <person name="Albert R."/>
            <person name="Binder M."/>
            <person name="Bloem J."/>
            <person name="Labutti K."/>
            <person name="Salamov A."/>
            <person name="Andreopoulos B."/>
            <person name="Baker S."/>
            <person name="Barry K."/>
            <person name="Bills G."/>
            <person name="Bluhm B."/>
            <person name="Cannon C."/>
            <person name="Castanera R."/>
            <person name="Culley D."/>
            <person name="Daum C."/>
            <person name="Ezra D."/>
            <person name="Gonzalez J."/>
            <person name="Henrissat B."/>
            <person name="Kuo A."/>
            <person name="Liang C."/>
            <person name="Lipzen A."/>
            <person name="Lutzoni F."/>
            <person name="Magnuson J."/>
            <person name="Mondo S."/>
            <person name="Nolan M."/>
            <person name="Ohm R."/>
            <person name="Pangilinan J."/>
            <person name="Park H.-J."/>
            <person name="Ramirez L."/>
            <person name="Alfaro M."/>
            <person name="Sun H."/>
            <person name="Tritt A."/>
            <person name="Yoshinaga Y."/>
            <person name="Zwiers L.-H."/>
            <person name="Turgeon B."/>
            <person name="Goodwin S."/>
            <person name="Spatafora J."/>
            <person name="Crous P."/>
            <person name="Grigoriev I."/>
        </authorList>
    </citation>
    <scope>NUCLEOTIDE SEQUENCE</scope>
    <source>
        <strain evidence="4">CBS 122367</strain>
    </source>
</reference>
<dbReference type="Proteomes" id="UP000799291">
    <property type="component" value="Unassembled WGS sequence"/>
</dbReference>
<organism evidence="4 5">
    <name type="scientific">Lentithecium fluviatile CBS 122367</name>
    <dbReference type="NCBI Taxonomy" id="1168545"/>
    <lineage>
        <taxon>Eukaryota</taxon>
        <taxon>Fungi</taxon>
        <taxon>Dikarya</taxon>
        <taxon>Ascomycota</taxon>
        <taxon>Pezizomycotina</taxon>
        <taxon>Dothideomycetes</taxon>
        <taxon>Pleosporomycetidae</taxon>
        <taxon>Pleosporales</taxon>
        <taxon>Massarineae</taxon>
        <taxon>Lentitheciaceae</taxon>
        <taxon>Lentithecium</taxon>
    </lineage>
</organism>